<proteinExistence type="predicted"/>
<sequence>MNVAIVCEKVNGRAQMAGQARFYEKHKLGSTYGETPVCCYNIMPWKPN</sequence>
<dbReference type="EMBL" id="FWDM01000018">
    <property type="protein sequence ID" value="SLM12396.1"/>
    <property type="molecule type" value="Genomic_DNA"/>
</dbReference>
<organism evidence="1">
    <name type="scientific">uncultured spirochete</name>
    <dbReference type="NCBI Taxonomy" id="156406"/>
    <lineage>
        <taxon>Bacteria</taxon>
        <taxon>Pseudomonadati</taxon>
        <taxon>Spirochaetota</taxon>
        <taxon>Spirochaetia</taxon>
        <taxon>Spirochaetales</taxon>
        <taxon>environmental samples</taxon>
    </lineage>
</organism>
<protein>
    <submittedName>
        <fullName evidence="1">Uncharacterized protein</fullName>
    </submittedName>
</protein>
<accession>A0A3P3XI61</accession>
<dbReference type="AlphaFoldDB" id="A0A3P3XI61"/>
<evidence type="ECO:0000313" key="1">
    <source>
        <dbReference type="EMBL" id="SLM12396.1"/>
    </source>
</evidence>
<name>A0A3P3XI61_9SPIR</name>
<gene>
    <name evidence="1" type="ORF">SPIROBIBN47_250021</name>
</gene>
<reference evidence="1" key="1">
    <citation type="submission" date="2017-02" db="EMBL/GenBank/DDBJ databases">
        <authorList>
            <person name="Regsiter A."/>
            <person name="William W."/>
        </authorList>
    </citation>
    <scope>NUCLEOTIDE SEQUENCE</scope>
    <source>
        <strain evidence="1">Bib</strain>
    </source>
</reference>